<sequence length="333" mass="36347">MVVKKVNVFLILIISMLLVFMWGLIKPVKSETSTIKYKIGISQIAEHPALDLSREGFIEGLNSKGLVSGENVDIEIQNSQGDIAISQMIAQRFGALKKDLIFAIGTPSAQTAYNNTKTTPIIVTAITDIVSSGIVKSKEDMNNNVAGTSDMVPISKQLELLKTLIPKAKKVGVIYNTSELNSEVQISNMKDIAPKYDLEIVQVGINNTNELSQVLDSIVNTVDALYIPTDNLVASSMPLIYSKFSSKNKPIFGAEEAHVKSGALATDGISYYNLGFQSGVMAAEVLEGKDIKTMKVEELKDTQIVINQQVCRKLNIDIPKDILDKAIIVEEVQ</sequence>
<dbReference type="InterPro" id="IPR007487">
    <property type="entry name" value="ABC_transpt-TYRBP-like"/>
</dbReference>
<dbReference type="CDD" id="cd06325">
    <property type="entry name" value="PBP1_ABC_unchar_transporter"/>
    <property type="match status" value="1"/>
</dbReference>
<dbReference type="Gene3D" id="3.40.50.2300">
    <property type="match status" value="2"/>
</dbReference>
<accession>A0A2S6FWM1</accession>
<dbReference type="SUPFAM" id="SSF53822">
    <property type="entry name" value="Periplasmic binding protein-like I"/>
    <property type="match status" value="1"/>
</dbReference>
<dbReference type="OrthoDB" id="9776955at2"/>
<proteinExistence type="predicted"/>
<dbReference type="RefSeq" id="WP_104410126.1">
    <property type="nucleotide sequence ID" value="NZ_PTIS01000011.1"/>
</dbReference>
<evidence type="ECO:0000313" key="2">
    <source>
        <dbReference type="EMBL" id="PPK47988.1"/>
    </source>
</evidence>
<organism evidence="2 3">
    <name type="scientific">Clostridium algidicarnis DSM 15099</name>
    <dbReference type="NCBI Taxonomy" id="1121295"/>
    <lineage>
        <taxon>Bacteria</taxon>
        <taxon>Bacillati</taxon>
        <taxon>Bacillota</taxon>
        <taxon>Clostridia</taxon>
        <taxon>Eubacteriales</taxon>
        <taxon>Clostridiaceae</taxon>
        <taxon>Clostridium</taxon>
    </lineage>
</organism>
<protein>
    <submittedName>
        <fullName evidence="2">Putative ABC transport system substrate-binding protein</fullName>
    </submittedName>
</protein>
<feature type="transmembrane region" description="Helical" evidence="1">
    <location>
        <begin position="6"/>
        <end position="25"/>
    </location>
</feature>
<dbReference type="PANTHER" id="PTHR35271:SF1">
    <property type="entry name" value="ABC TRANSPORTER, SUBSTRATE-BINDING LIPOPROTEIN"/>
    <property type="match status" value="1"/>
</dbReference>
<reference evidence="2 3" key="1">
    <citation type="submission" date="2018-02" db="EMBL/GenBank/DDBJ databases">
        <title>Genomic Encyclopedia of Archaeal and Bacterial Type Strains, Phase II (KMG-II): from individual species to whole genera.</title>
        <authorList>
            <person name="Goeker M."/>
        </authorList>
    </citation>
    <scope>NUCLEOTIDE SEQUENCE [LARGE SCALE GENOMIC DNA]</scope>
    <source>
        <strain evidence="2 3">DSM 15099</strain>
    </source>
</reference>
<evidence type="ECO:0000313" key="3">
    <source>
        <dbReference type="Proteomes" id="UP000239863"/>
    </source>
</evidence>
<keyword evidence="1" id="KW-0812">Transmembrane</keyword>
<gene>
    <name evidence="2" type="ORF">BD821_11147</name>
</gene>
<dbReference type="InterPro" id="IPR028082">
    <property type="entry name" value="Peripla_BP_I"/>
</dbReference>
<dbReference type="Pfam" id="PF04392">
    <property type="entry name" value="ABC_sub_bind"/>
    <property type="match status" value="1"/>
</dbReference>
<name>A0A2S6FWM1_9CLOT</name>
<dbReference type="Proteomes" id="UP000239863">
    <property type="component" value="Unassembled WGS sequence"/>
</dbReference>
<dbReference type="AlphaFoldDB" id="A0A2S6FWM1"/>
<evidence type="ECO:0000256" key="1">
    <source>
        <dbReference type="SAM" id="Phobius"/>
    </source>
</evidence>
<dbReference type="EMBL" id="PTIS01000011">
    <property type="protein sequence ID" value="PPK47988.1"/>
    <property type="molecule type" value="Genomic_DNA"/>
</dbReference>
<keyword evidence="1" id="KW-0472">Membrane</keyword>
<dbReference type="STRING" id="37659.GCA_000703125_00188"/>
<comment type="caution">
    <text evidence="2">The sequence shown here is derived from an EMBL/GenBank/DDBJ whole genome shotgun (WGS) entry which is preliminary data.</text>
</comment>
<keyword evidence="1" id="KW-1133">Transmembrane helix</keyword>
<dbReference type="PANTHER" id="PTHR35271">
    <property type="entry name" value="ABC TRANSPORTER, SUBSTRATE-BINDING LIPOPROTEIN-RELATED"/>
    <property type="match status" value="1"/>
</dbReference>